<accession>A0ABS8THR0</accession>
<organism evidence="1 2">
    <name type="scientific">Datura stramonium</name>
    <name type="common">Jimsonweed</name>
    <name type="synonym">Common thornapple</name>
    <dbReference type="NCBI Taxonomy" id="4076"/>
    <lineage>
        <taxon>Eukaryota</taxon>
        <taxon>Viridiplantae</taxon>
        <taxon>Streptophyta</taxon>
        <taxon>Embryophyta</taxon>
        <taxon>Tracheophyta</taxon>
        <taxon>Spermatophyta</taxon>
        <taxon>Magnoliopsida</taxon>
        <taxon>eudicotyledons</taxon>
        <taxon>Gunneridae</taxon>
        <taxon>Pentapetalae</taxon>
        <taxon>asterids</taxon>
        <taxon>lamiids</taxon>
        <taxon>Solanales</taxon>
        <taxon>Solanaceae</taxon>
        <taxon>Solanoideae</taxon>
        <taxon>Datureae</taxon>
        <taxon>Datura</taxon>
    </lineage>
</organism>
<dbReference type="Proteomes" id="UP000823775">
    <property type="component" value="Unassembled WGS sequence"/>
</dbReference>
<dbReference type="EMBL" id="JACEIK010001557">
    <property type="protein sequence ID" value="MCD7470389.1"/>
    <property type="molecule type" value="Genomic_DNA"/>
</dbReference>
<comment type="caution">
    <text evidence="1">The sequence shown here is derived from an EMBL/GenBank/DDBJ whole genome shotgun (WGS) entry which is preliminary data.</text>
</comment>
<keyword evidence="2" id="KW-1185">Reference proteome</keyword>
<sequence length="201" mass="23633">MFGGIPGFTLKILAGDDEEHNGSRINISRFNTKPIIFNLPYSLSAICPPETTLELLEKHLARFLPERHKRQKQVALEFLEELMLLQRRRGYWGNWNIFSIVERLRPMVLWRQVVWDKDRIKVNTDDSGDSMIATRKLRQQQLWFEMALRTMDAEISHCFREATGVEDFFGKQASSRGHTTFYSSHQQLPREVMGLYQLDRC</sequence>
<reference evidence="1 2" key="1">
    <citation type="journal article" date="2021" name="BMC Genomics">
        <title>Datura genome reveals duplications of psychoactive alkaloid biosynthetic genes and high mutation rate following tissue culture.</title>
        <authorList>
            <person name="Rajewski A."/>
            <person name="Carter-House D."/>
            <person name="Stajich J."/>
            <person name="Litt A."/>
        </authorList>
    </citation>
    <scope>NUCLEOTIDE SEQUENCE [LARGE SCALE GENOMIC DNA]</scope>
    <source>
        <strain evidence="1">AR-01</strain>
    </source>
</reference>
<gene>
    <name evidence="1" type="ORF">HAX54_010189</name>
</gene>
<name>A0ABS8THR0_DATST</name>
<evidence type="ECO:0000313" key="2">
    <source>
        <dbReference type="Proteomes" id="UP000823775"/>
    </source>
</evidence>
<proteinExistence type="predicted"/>
<protein>
    <submittedName>
        <fullName evidence="1">Uncharacterized protein</fullName>
    </submittedName>
</protein>
<evidence type="ECO:0000313" key="1">
    <source>
        <dbReference type="EMBL" id="MCD7470389.1"/>
    </source>
</evidence>